<protein>
    <submittedName>
        <fullName evidence="1">Uncharacterized protein</fullName>
    </submittedName>
</protein>
<reference evidence="1" key="1">
    <citation type="submission" date="2021-02" db="EMBL/GenBank/DDBJ databases">
        <title>Psilocybe cubensis genome.</title>
        <authorList>
            <person name="Mckernan K.J."/>
            <person name="Crawford S."/>
            <person name="Trippe A."/>
            <person name="Kane L.T."/>
            <person name="Mclaughlin S."/>
        </authorList>
    </citation>
    <scope>NUCLEOTIDE SEQUENCE [LARGE SCALE GENOMIC DNA]</scope>
    <source>
        <strain evidence="1">MGC-MH-2018</strain>
    </source>
</reference>
<accession>A0A8H8CIK8</accession>
<name>A0A8H8CIK8_PSICU</name>
<comment type="caution">
    <text evidence="1">The sequence shown here is derived from an EMBL/GenBank/DDBJ whole genome shotgun (WGS) entry which is preliminary data.</text>
</comment>
<gene>
    <name evidence="1" type="ORF">JR316_008911</name>
</gene>
<proteinExistence type="predicted"/>
<dbReference type="AlphaFoldDB" id="A0A8H8CIK8"/>
<organism evidence="1">
    <name type="scientific">Psilocybe cubensis</name>
    <name type="common">Psychedelic mushroom</name>
    <name type="synonym">Stropharia cubensis</name>
    <dbReference type="NCBI Taxonomy" id="181762"/>
    <lineage>
        <taxon>Eukaryota</taxon>
        <taxon>Fungi</taxon>
        <taxon>Dikarya</taxon>
        <taxon>Basidiomycota</taxon>
        <taxon>Agaricomycotina</taxon>
        <taxon>Agaricomycetes</taxon>
        <taxon>Agaricomycetidae</taxon>
        <taxon>Agaricales</taxon>
        <taxon>Agaricineae</taxon>
        <taxon>Strophariaceae</taxon>
        <taxon>Psilocybe</taxon>
    </lineage>
</organism>
<dbReference type="EMBL" id="JAFIQS010000008">
    <property type="protein sequence ID" value="KAG5166821.1"/>
    <property type="molecule type" value="Genomic_DNA"/>
</dbReference>
<dbReference type="OrthoDB" id="2934649at2759"/>
<sequence length="194" mass="22916">MSSAYFSTVTVLELATSLTFYYGERIYHSFNRFMSHFSAVETLKIDEEGIFILTQYIETDESEAPLFPMLRYLTVSKMDFNTHRKRKCHCKYHPGRFSGSIEQFLKWRSNRSMPNIQILSLDRTSSESPKYEDPSGRGMRSLDPALDELAGMKVVWKFEDRVVEYECGSGFPERLKYDEIYRHCEIWNRNANFF</sequence>
<evidence type="ECO:0000313" key="1">
    <source>
        <dbReference type="EMBL" id="KAG5166821.1"/>
    </source>
</evidence>